<dbReference type="InterPro" id="IPR019833">
    <property type="entry name" value="Mn/Fe_SOD_BS"/>
</dbReference>
<dbReference type="Proteomes" id="UP000199735">
    <property type="component" value="Unassembled WGS sequence"/>
</dbReference>
<dbReference type="GO" id="GO:0046872">
    <property type="term" value="F:metal ion binding"/>
    <property type="evidence" value="ECO:0007669"/>
    <property type="project" value="UniProtKB-KW"/>
</dbReference>
<dbReference type="InterPro" id="IPR001189">
    <property type="entry name" value="Mn/Fe_SOD"/>
</dbReference>
<keyword evidence="4" id="KW-0560">Oxidoreductase</keyword>
<evidence type="ECO:0000256" key="3">
    <source>
        <dbReference type="ARBA" id="ARBA00022723"/>
    </source>
</evidence>
<dbReference type="InterPro" id="IPR036324">
    <property type="entry name" value="Mn/Fe_SOD_N_sf"/>
</dbReference>
<evidence type="ECO:0000313" key="8">
    <source>
        <dbReference type="Proteomes" id="UP000199735"/>
    </source>
</evidence>
<dbReference type="InterPro" id="IPR036314">
    <property type="entry name" value="SOD_C_sf"/>
</dbReference>
<keyword evidence="3" id="KW-0479">Metal-binding</keyword>
<feature type="domain" description="Manganese/iron superoxide dismutase C-terminal" evidence="6">
    <location>
        <begin position="170"/>
        <end position="272"/>
    </location>
</feature>
<dbReference type="AlphaFoldDB" id="A0AAX2EB21"/>
<dbReference type="FunFam" id="3.55.40.20:FF:000004">
    <property type="entry name" value="Superoxide dismutase [Fe]"/>
    <property type="match status" value="1"/>
</dbReference>
<accession>A0AAX2EB21</accession>
<dbReference type="EMBL" id="FOCD01000001">
    <property type="protein sequence ID" value="SEM61186.1"/>
    <property type="molecule type" value="Genomic_DNA"/>
</dbReference>
<dbReference type="EC" id="1.15.1.1" evidence="2"/>
<dbReference type="SUPFAM" id="SSF54719">
    <property type="entry name" value="Fe,Mn superoxide dismutase (SOD), C-terminal domain"/>
    <property type="match status" value="1"/>
</dbReference>
<name>A0AAX2EB21_9BACI</name>
<dbReference type="PANTHER" id="PTHR11404">
    <property type="entry name" value="SUPEROXIDE DISMUTASE 2"/>
    <property type="match status" value="1"/>
</dbReference>
<dbReference type="SUPFAM" id="SSF46609">
    <property type="entry name" value="Fe,Mn superoxide dismutase (SOD), N-terminal domain"/>
    <property type="match status" value="1"/>
</dbReference>
<evidence type="ECO:0000313" key="7">
    <source>
        <dbReference type="EMBL" id="SEM61186.1"/>
    </source>
</evidence>
<evidence type="ECO:0000256" key="1">
    <source>
        <dbReference type="ARBA" id="ARBA00008714"/>
    </source>
</evidence>
<sequence length="284" mass="33445">MNSRNYLEALLEWSKAMEEHAGEASIEEWEPDLRELQHNLQQTLLSEDTIAQEAVLQLRQDAERVAARAEQASRQNSVRWGQHRLPPLPYRFDALEPHISREIMELHYTKHHQSYVDGLNKAEEMLYVNRGNKTSSDYKHYLREQSFHGSGHFLHTIFWYNMSPNGGGEPSGQLAQQIRKDFGSFQRFKDMFSKAADSVEGVGWAILVWEPRSHHLAIQTIEKHQFFSLADTIPLLVLDMWEHAYYLQYKTEKKQYVENWWNVVNWANVTQRFQTAKQVNWAPF</sequence>
<dbReference type="PRINTS" id="PR01703">
    <property type="entry name" value="MNSODISMTASE"/>
</dbReference>
<protein>
    <recommendedName>
        <fullName evidence="2">superoxide dismutase</fullName>
        <ecNumber evidence="2">1.15.1.1</ecNumber>
    </recommendedName>
</protein>
<dbReference type="InterPro" id="IPR019831">
    <property type="entry name" value="Mn/Fe_SOD_N"/>
</dbReference>
<evidence type="ECO:0000259" key="6">
    <source>
        <dbReference type="Pfam" id="PF02777"/>
    </source>
</evidence>
<comment type="caution">
    <text evidence="7">The sequence shown here is derived from an EMBL/GenBank/DDBJ whole genome shotgun (WGS) entry which is preliminary data.</text>
</comment>
<dbReference type="PANTHER" id="PTHR11404:SF6">
    <property type="entry name" value="SUPEROXIDE DISMUTASE [MN], MITOCHONDRIAL"/>
    <property type="match status" value="1"/>
</dbReference>
<gene>
    <name evidence="7" type="ORF">SAMN04489762_0537</name>
</gene>
<reference evidence="7 8" key="1">
    <citation type="submission" date="2016-10" db="EMBL/GenBank/DDBJ databases">
        <authorList>
            <person name="Varghese N."/>
            <person name="Submissions S."/>
        </authorList>
    </citation>
    <scope>NUCLEOTIDE SEQUENCE [LARGE SCALE GENOMIC DNA]</scope>
    <source>
        <strain evidence="7 8">DSM 21619</strain>
    </source>
</reference>
<comment type="similarity">
    <text evidence="1">Belongs to the iron/manganese superoxide dismutase family.</text>
</comment>
<dbReference type="PROSITE" id="PS00088">
    <property type="entry name" value="SOD_MN"/>
    <property type="match status" value="1"/>
</dbReference>
<dbReference type="InterPro" id="IPR050265">
    <property type="entry name" value="Fe/Mn_Superoxide_Dismutase"/>
</dbReference>
<evidence type="ECO:0000256" key="2">
    <source>
        <dbReference type="ARBA" id="ARBA00012682"/>
    </source>
</evidence>
<organism evidence="7 8">
    <name type="scientific">Terribacillus saccharophilus</name>
    <dbReference type="NCBI Taxonomy" id="361277"/>
    <lineage>
        <taxon>Bacteria</taxon>
        <taxon>Bacillati</taxon>
        <taxon>Bacillota</taxon>
        <taxon>Bacilli</taxon>
        <taxon>Bacillales</taxon>
        <taxon>Bacillaceae</taxon>
        <taxon>Terribacillus</taxon>
    </lineage>
</organism>
<dbReference type="GO" id="GO:0004784">
    <property type="term" value="F:superoxide dismutase activity"/>
    <property type="evidence" value="ECO:0007669"/>
    <property type="project" value="UniProtKB-EC"/>
</dbReference>
<dbReference type="Pfam" id="PF02777">
    <property type="entry name" value="Sod_Fe_C"/>
    <property type="match status" value="1"/>
</dbReference>
<proteinExistence type="inferred from homology"/>
<dbReference type="Pfam" id="PF00081">
    <property type="entry name" value="Sod_Fe_N"/>
    <property type="match status" value="1"/>
</dbReference>
<dbReference type="InterPro" id="IPR019832">
    <property type="entry name" value="Mn/Fe_SOD_C"/>
</dbReference>
<evidence type="ECO:0000259" key="5">
    <source>
        <dbReference type="Pfam" id="PF00081"/>
    </source>
</evidence>
<evidence type="ECO:0000256" key="4">
    <source>
        <dbReference type="ARBA" id="ARBA00023002"/>
    </source>
</evidence>
<dbReference type="Gene3D" id="1.10.287.990">
    <property type="entry name" value="Fe,Mn superoxide dismutase (SOD) domain"/>
    <property type="match status" value="1"/>
</dbReference>
<dbReference type="Gene3D" id="3.55.40.20">
    <property type="entry name" value="Iron/manganese superoxide dismutase, C-terminal domain"/>
    <property type="match status" value="1"/>
</dbReference>
<feature type="domain" description="Manganese/iron superoxide dismutase N-terminal" evidence="5">
    <location>
        <begin position="82"/>
        <end position="163"/>
    </location>
</feature>